<dbReference type="Proteomes" id="UP001163046">
    <property type="component" value="Unassembled WGS sequence"/>
</dbReference>
<protein>
    <submittedName>
        <fullName evidence="3">Uncharacterized protein</fullName>
    </submittedName>
</protein>
<evidence type="ECO:0000256" key="2">
    <source>
        <dbReference type="SAM" id="SignalP"/>
    </source>
</evidence>
<name>A0A9X0D5U6_9CNID</name>
<gene>
    <name evidence="3" type="ORF">OS493_000946</name>
</gene>
<evidence type="ECO:0000256" key="1">
    <source>
        <dbReference type="SAM" id="MobiDB-lite"/>
    </source>
</evidence>
<evidence type="ECO:0000313" key="3">
    <source>
        <dbReference type="EMBL" id="KAJ7387611.1"/>
    </source>
</evidence>
<sequence length="186" mass="20597">MEGLKIFAVVLLIAAHESLCIPVDTHRSSNKGTIVQQDDTDQSSSDNTTETIVDRIVKNNKENDVTGPDMIEGDIKMSPGDLDIVDQSNQGDVDGSQISVRRKRNAARDRKKLWVTRVVPYEYDSSLPGKILKKHSSQRDPTTNSCITHELNIKDNKATMYMAQRDGMANSGTVQLVTSVNHARTT</sequence>
<keyword evidence="2" id="KW-0732">Signal</keyword>
<evidence type="ECO:0000313" key="4">
    <source>
        <dbReference type="Proteomes" id="UP001163046"/>
    </source>
</evidence>
<keyword evidence="4" id="KW-1185">Reference proteome</keyword>
<dbReference type="AlphaFoldDB" id="A0A9X0D5U6"/>
<feature type="chain" id="PRO_5040815385" evidence="2">
    <location>
        <begin position="21"/>
        <end position="186"/>
    </location>
</feature>
<comment type="caution">
    <text evidence="3">The sequence shown here is derived from an EMBL/GenBank/DDBJ whole genome shotgun (WGS) entry which is preliminary data.</text>
</comment>
<accession>A0A9X0D5U6</accession>
<feature type="region of interest" description="Disordered" evidence="1">
    <location>
        <begin position="25"/>
        <end position="52"/>
    </location>
</feature>
<feature type="signal peptide" evidence="2">
    <location>
        <begin position="1"/>
        <end position="20"/>
    </location>
</feature>
<reference evidence="3" key="1">
    <citation type="submission" date="2023-01" db="EMBL/GenBank/DDBJ databases">
        <title>Genome assembly of the deep-sea coral Lophelia pertusa.</title>
        <authorList>
            <person name="Herrera S."/>
            <person name="Cordes E."/>
        </authorList>
    </citation>
    <scope>NUCLEOTIDE SEQUENCE</scope>
    <source>
        <strain evidence="3">USNM1676648</strain>
        <tissue evidence="3">Polyp</tissue>
    </source>
</reference>
<dbReference type="EMBL" id="MU825873">
    <property type="protein sequence ID" value="KAJ7387611.1"/>
    <property type="molecule type" value="Genomic_DNA"/>
</dbReference>
<organism evidence="3 4">
    <name type="scientific">Desmophyllum pertusum</name>
    <dbReference type="NCBI Taxonomy" id="174260"/>
    <lineage>
        <taxon>Eukaryota</taxon>
        <taxon>Metazoa</taxon>
        <taxon>Cnidaria</taxon>
        <taxon>Anthozoa</taxon>
        <taxon>Hexacorallia</taxon>
        <taxon>Scleractinia</taxon>
        <taxon>Caryophylliina</taxon>
        <taxon>Caryophylliidae</taxon>
        <taxon>Desmophyllum</taxon>
    </lineage>
</organism>
<proteinExistence type="predicted"/>